<dbReference type="InterPro" id="IPR036291">
    <property type="entry name" value="NAD(P)-bd_dom_sf"/>
</dbReference>
<comment type="similarity">
    <text evidence="1">Belongs to the short-chain dehydrogenases/reductases (SDR) family.</text>
</comment>
<dbReference type="PANTHER" id="PTHR43008">
    <property type="entry name" value="BENZIL REDUCTASE"/>
    <property type="match status" value="1"/>
</dbReference>
<dbReference type="EC" id="1.1.1.50" evidence="3"/>
<dbReference type="Pfam" id="PF13561">
    <property type="entry name" value="adh_short_C2"/>
    <property type="match status" value="1"/>
</dbReference>
<dbReference type="EMBL" id="UGQM01000001">
    <property type="protein sequence ID" value="STZ45657.1"/>
    <property type="molecule type" value="Genomic_DNA"/>
</dbReference>
<keyword evidence="2 3" id="KW-0560">Oxidoreductase</keyword>
<protein>
    <submittedName>
        <fullName evidence="3">NAD-dependent epimerase/dehydratase</fullName>
        <ecNumber evidence="3">1.1.1.50</ecNumber>
    </submittedName>
</protein>
<name>A0A378SW74_9MYCO</name>
<evidence type="ECO:0000256" key="1">
    <source>
        <dbReference type="ARBA" id="ARBA00006484"/>
    </source>
</evidence>
<accession>A0A378SW74</accession>
<dbReference type="AlphaFoldDB" id="A0A378SW74"/>
<dbReference type="Proteomes" id="UP000254291">
    <property type="component" value="Unassembled WGS sequence"/>
</dbReference>
<proteinExistence type="inferred from homology"/>
<dbReference type="GO" id="GO:0050664">
    <property type="term" value="F:oxidoreductase activity, acting on NAD(P)H, oxygen as acceptor"/>
    <property type="evidence" value="ECO:0007669"/>
    <property type="project" value="TreeGrafter"/>
</dbReference>
<dbReference type="PANTHER" id="PTHR43008:SF4">
    <property type="entry name" value="CHAIN DEHYDROGENASE, PUTATIVE (AFU_ORTHOLOGUE AFUA_4G08710)-RELATED"/>
    <property type="match status" value="1"/>
</dbReference>
<evidence type="ECO:0000256" key="2">
    <source>
        <dbReference type="ARBA" id="ARBA00023002"/>
    </source>
</evidence>
<dbReference type="GO" id="GO:0140169">
    <property type="term" value="F:3-alpha-hydroxysteroid 3-dehydrogenase [NAD(P)+] activity"/>
    <property type="evidence" value="ECO:0007669"/>
    <property type="project" value="UniProtKB-EC"/>
</dbReference>
<dbReference type="PRINTS" id="PR00081">
    <property type="entry name" value="GDHRDH"/>
</dbReference>
<evidence type="ECO:0000313" key="4">
    <source>
        <dbReference type="Proteomes" id="UP000254291"/>
    </source>
</evidence>
<dbReference type="InterPro" id="IPR002347">
    <property type="entry name" value="SDR_fam"/>
</dbReference>
<evidence type="ECO:0000313" key="3">
    <source>
        <dbReference type="EMBL" id="STZ45657.1"/>
    </source>
</evidence>
<dbReference type="RefSeq" id="WP_115328383.1">
    <property type="nucleotide sequence ID" value="NZ_JACKST010000052.1"/>
</dbReference>
<gene>
    <name evidence="3" type="primary">hsdA_3</name>
    <name evidence="3" type="ORF">NCTC10742_04918</name>
</gene>
<reference evidence="3 4" key="1">
    <citation type="submission" date="2018-06" db="EMBL/GenBank/DDBJ databases">
        <authorList>
            <consortium name="Pathogen Informatics"/>
            <person name="Doyle S."/>
        </authorList>
    </citation>
    <scope>NUCLEOTIDE SEQUENCE [LARGE SCALE GENOMIC DNA]</scope>
    <source>
        <strain evidence="3 4">NCTC10742</strain>
    </source>
</reference>
<dbReference type="SUPFAM" id="SSF51735">
    <property type="entry name" value="NAD(P)-binding Rossmann-fold domains"/>
    <property type="match status" value="1"/>
</dbReference>
<dbReference type="Gene3D" id="3.40.50.720">
    <property type="entry name" value="NAD(P)-binding Rossmann-like Domain"/>
    <property type="match status" value="1"/>
</dbReference>
<organism evidence="3 4">
    <name type="scientific">Mycolicibacterium gilvum</name>
    <dbReference type="NCBI Taxonomy" id="1804"/>
    <lineage>
        <taxon>Bacteria</taxon>
        <taxon>Bacillati</taxon>
        <taxon>Actinomycetota</taxon>
        <taxon>Actinomycetes</taxon>
        <taxon>Mycobacteriales</taxon>
        <taxon>Mycobacteriaceae</taxon>
        <taxon>Mycolicibacterium</taxon>
    </lineage>
</organism>
<sequence>MGTYAITGSASGMGAAAVARLRADGHTVITVDIKDADVVADLSTADGRADAAAQVLAACAGRLDGAVLAAGLGPSQGADRLRLIGAVNYLGVVDLLTRWRPALAVAQNAKVVVVGSNSTTTTPAVPNRAVRALLAGDVDRALRAVRLYGPGKPAMMYAASKIAVTRWARRTAVLPEWAGAGIRLNVLAPGAVMTPLLQEQLDNKRQARFVEKFPVPVGGYGEPDLLARWMCFLLSDAADFVCGSVIFVDGGTDALFRGDDWPRPVPVRRIGHYVRRFLGRS</sequence>